<evidence type="ECO:0000313" key="3">
    <source>
        <dbReference type="Proteomes" id="UP000198748"/>
    </source>
</evidence>
<dbReference type="Proteomes" id="UP000198748">
    <property type="component" value="Unassembled WGS sequence"/>
</dbReference>
<evidence type="ECO:0008006" key="4">
    <source>
        <dbReference type="Google" id="ProtNLM"/>
    </source>
</evidence>
<evidence type="ECO:0000313" key="2">
    <source>
        <dbReference type="EMBL" id="SDG37698.1"/>
    </source>
</evidence>
<reference evidence="3" key="1">
    <citation type="submission" date="2016-10" db="EMBL/GenBank/DDBJ databases">
        <authorList>
            <person name="Varghese N."/>
            <person name="Submissions S."/>
        </authorList>
    </citation>
    <scope>NUCLEOTIDE SEQUENCE [LARGE SCALE GENOMIC DNA]</scope>
    <source>
        <strain evidence="3">DSM 25329</strain>
    </source>
</reference>
<keyword evidence="1" id="KW-0732">Signal</keyword>
<dbReference type="EMBL" id="FNAN01000018">
    <property type="protein sequence ID" value="SDG37698.1"/>
    <property type="molecule type" value="Genomic_DNA"/>
</dbReference>
<dbReference type="RefSeq" id="WP_090156038.1">
    <property type="nucleotide sequence ID" value="NZ_FNAN01000018.1"/>
</dbReference>
<proteinExistence type="predicted"/>
<gene>
    <name evidence="2" type="ORF">SAMN04487996_11829</name>
</gene>
<dbReference type="AlphaFoldDB" id="A0A1G7TQX5"/>
<evidence type="ECO:0000256" key="1">
    <source>
        <dbReference type="SAM" id="SignalP"/>
    </source>
</evidence>
<accession>A0A1G7TQX5</accession>
<keyword evidence="3" id="KW-1185">Reference proteome</keyword>
<feature type="chain" id="PRO_5011483763" description="DUF3299 domain-containing protein" evidence="1">
    <location>
        <begin position="19"/>
        <end position="144"/>
    </location>
</feature>
<name>A0A1G7TQX5_9BACT</name>
<feature type="signal peptide" evidence="1">
    <location>
        <begin position="1"/>
        <end position="18"/>
    </location>
</feature>
<organism evidence="2 3">
    <name type="scientific">Dyadobacter soli</name>
    <dbReference type="NCBI Taxonomy" id="659014"/>
    <lineage>
        <taxon>Bacteria</taxon>
        <taxon>Pseudomonadati</taxon>
        <taxon>Bacteroidota</taxon>
        <taxon>Cytophagia</taxon>
        <taxon>Cytophagales</taxon>
        <taxon>Spirosomataceae</taxon>
        <taxon>Dyadobacter</taxon>
    </lineage>
</organism>
<dbReference type="STRING" id="659014.SAMN04487996_11829"/>
<sequence length="144" mass="16529">MKRLALLCTPLLAFAFHAEPLQINWKRLTDVRFTRKLNSELSMYFLYPTFGPSVNALQGKEVIIRGYMIPVDPNEDIYVISAKPMAACFFCGGSGPESIMELQFRKKKQRFRTDEVRTVRGKLALNANDVDHLNYILKEAEVIE</sequence>
<protein>
    <recommendedName>
        <fullName evidence="4">DUF3299 domain-containing protein</fullName>
    </recommendedName>
</protein>
<dbReference type="OrthoDB" id="1348500at2"/>
<dbReference type="Gene3D" id="2.40.50.870">
    <property type="entry name" value="Protein of unknown function (DUF3299)"/>
    <property type="match status" value="1"/>
</dbReference>